<dbReference type="EMBL" id="JABFRW010000055">
    <property type="protein sequence ID" value="NOT33549.1"/>
    <property type="molecule type" value="Genomic_DNA"/>
</dbReference>
<reference evidence="2 3" key="1">
    <citation type="submission" date="2020-04" db="EMBL/GenBank/DDBJ databases">
        <title>Metagenomic profiling of ammonia- and methane-oxidizing microorganisms in a Dutch drinking water treatment plant.</title>
        <authorList>
            <person name="Poghosyan L."/>
            <person name="Leucker S."/>
        </authorList>
    </citation>
    <scope>NUCLEOTIDE SEQUENCE [LARGE SCALE GENOMIC DNA]</scope>
    <source>
        <strain evidence="2">S-RSF-IL-03</strain>
    </source>
</reference>
<dbReference type="SUPFAM" id="SSF49503">
    <property type="entry name" value="Cupredoxins"/>
    <property type="match status" value="1"/>
</dbReference>
<keyword evidence="1" id="KW-0732">Signal</keyword>
<evidence type="ECO:0008006" key="4">
    <source>
        <dbReference type="Google" id="ProtNLM"/>
    </source>
</evidence>
<dbReference type="AlphaFoldDB" id="A0A849SWM8"/>
<evidence type="ECO:0000313" key="2">
    <source>
        <dbReference type="EMBL" id="NOT33549.1"/>
    </source>
</evidence>
<gene>
    <name evidence="2" type="ORF">HOP12_05180</name>
</gene>
<proteinExistence type="predicted"/>
<feature type="signal peptide" evidence="1">
    <location>
        <begin position="1"/>
        <end position="19"/>
    </location>
</feature>
<feature type="chain" id="PRO_5032910142" description="Rhamnogalacturonan lyase domain-containing protein" evidence="1">
    <location>
        <begin position="20"/>
        <end position="224"/>
    </location>
</feature>
<name>A0A849SWM8_UNCEI</name>
<dbReference type="InterPro" id="IPR008972">
    <property type="entry name" value="Cupredoxin"/>
</dbReference>
<sequence>MRRMWTLVVALIASLLQFAGPVPSASAGVLMGTLQLKAVSGRLTGGASKLPRDLTDAVIYVEKIPPEVERKLIGRRRFLFFRSRRPVEVLNVVQRTRFSPRVASIAAGSSVAFYNLDKIYHNVFSVSSSRRFDLGKNAPGARDTVAFERAGVVNLHCDIHPEEQGYLVVTPNHAYTRPESLGTWRLPVLPPGKYTLRVFHPRVGEFSRTVEMPARGDLSVELKP</sequence>
<evidence type="ECO:0000313" key="3">
    <source>
        <dbReference type="Proteomes" id="UP000580839"/>
    </source>
</evidence>
<protein>
    <recommendedName>
        <fullName evidence="4">Rhamnogalacturonan lyase domain-containing protein</fullName>
    </recommendedName>
</protein>
<organism evidence="2 3">
    <name type="scientific">Eiseniibacteriota bacterium</name>
    <dbReference type="NCBI Taxonomy" id="2212470"/>
    <lineage>
        <taxon>Bacteria</taxon>
        <taxon>Candidatus Eiseniibacteriota</taxon>
    </lineage>
</organism>
<evidence type="ECO:0000256" key="1">
    <source>
        <dbReference type="SAM" id="SignalP"/>
    </source>
</evidence>
<dbReference type="Gene3D" id="2.60.40.420">
    <property type="entry name" value="Cupredoxins - blue copper proteins"/>
    <property type="match status" value="1"/>
</dbReference>
<accession>A0A849SWM8</accession>
<comment type="caution">
    <text evidence="2">The sequence shown here is derived from an EMBL/GenBank/DDBJ whole genome shotgun (WGS) entry which is preliminary data.</text>
</comment>
<dbReference type="Proteomes" id="UP000580839">
    <property type="component" value="Unassembled WGS sequence"/>
</dbReference>